<dbReference type="SUPFAM" id="SSF47616">
    <property type="entry name" value="GST C-terminal domain-like"/>
    <property type="match status" value="1"/>
</dbReference>
<organism evidence="4 5">
    <name type="scientific">Alteriqipengyuania lutimaris</name>
    <dbReference type="NCBI Taxonomy" id="1538146"/>
    <lineage>
        <taxon>Bacteria</taxon>
        <taxon>Pseudomonadati</taxon>
        <taxon>Pseudomonadota</taxon>
        <taxon>Alphaproteobacteria</taxon>
        <taxon>Sphingomonadales</taxon>
        <taxon>Erythrobacteraceae</taxon>
        <taxon>Alteriqipengyuania</taxon>
    </lineage>
</organism>
<dbReference type="SUPFAM" id="SSF52833">
    <property type="entry name" value="Thioredoxin-like"/>
    <property type="match status" value="1"/>
</dbReference>
<dbReference type="GO" id="GO:0016034">
    <property type="term" value="F:maleylacetoacetate isomerase activity"/>
    <property type="evidence" value="ECO:0007669"/>
    <property type="project" value="UniProtKB-EC"/>
</dbReference>
<dbReference type="GO" id="GO:0006559">
    <property type="term" value="P:L-phenylalanine catabolic process"/>
    <property type="evidence" value="ECO:0007669"/>
    <property type="project" value="TreeGrafter"/>
</dbReference>
<dbReference type="Gene3D" id="1.20.1050.10">
    <property type="match status" value="1"/>
</dbReference>
<evidence type="ECO:0000313" key="5">
    <source>
        <dbReference type="Proteomes" id="UP000254101"/>
    </source>
</evidence>
<dbReference type="GO" id="GO:0004364">
    <property type="term" value="F:glutathione transferase activity"/>
    <property type="evidence" value="ECO:0007669"/>
    <property type="project" value="TreeGrafter"/>
</dbReference>
<dbReference type="SFLD" id="SFLDG00358">
    <property type="entry name" value="Main_(cytGST)"/>
    <property type="match status" value="1"/>
</dbReference>
<dbReference type="OrthoDB" id="509852at2"/>
<dbReference type="PROSITE" id="PS50404">
    <property type="entry name" value="GST_NTER"/>
    <property type="match status" value="1"/>
</dbReference>
<evidence type="ECO:0000313" key="4">
    <source>
        <dbReference type="EMBL" id="RDS77114.1"/>
    </source>
</evidence>
<feature type="domain" description="GST C-terminal" evidence="3">
    <location>
        <begin position="85"/>
        <end position="211"/>
    </location>
</feature>
<sequence>MKLYGYFRSSTSYRLRLALQLKGLEYENCPVNLVESQQKGEAFASRNPFATVPMLEAGGKDRVQSMAIIEWLDEAYPEKPLLPVEIEQRYLARELAYAIATELHAPLNLPVLKYLKSEYGQDQEGVETWYRHWLARTLVPVEQRLAQLNTGDFLFDAPGFFEVVLMPQIYNARRFGYDFSDAPHTTRIEAACLALDEVQRAHPDNQNDTPEGETVQ</sequence>
<dbReference type="InterPro" id="IPR010987">
    <property type="entry name" value="Glutathione-S-Trfase_C-like"/>
</dbReference>
<dbReference type="InterPro" id="IPR036282">
    <property type="entry name" value="Glutathione-S-Trfase_C_sf"/>
</dbReference>
<dbReference type="Proteomes" id="UP000254101">
    <property type="component" value="Unassembled WGS sequence"/>
</dbReference>
<dbReference type="GO" id="GO:0005737">
    <property type="term" value="C:cytoplasm"/>
    <property type="evidence" value="ECO:0007669"/>
    <property type="project" value="InterPro"/>
</dbReference>
<evidence type="ECO:0000259" key="3">
    <source>
        <dbReference type="PROSITE" id="PS50405"/>
    </source>
</evidence>
<dbReference type="Gene3D" id="3.40.30.10">
    <property type="entry name" value="Glutaredoxin"/>
    <property type="match status" value="1"/>
</dbReference>
<dbReference type="RefSeq" id="WP_115491335.1">
    <property type="nucleotide sequence ID" value="NZ_JACHWW010000001.1"/>
</dbReference>
<dbReference type="PANTHER" id="PTHR42673">
    <property type="entry name" value="MALEYLACETOACETATE ISOMERASE"/>
    <property type="match status" value="1"/>
</dbReference>
<dbReference type="EMBL" id="QRBB01000001">
    <property type="protein sequence ID" value="RDS77114.1"/>
    <property type="molecule type" value="Genomic_DNA"/>
</dbReference>
<feature type="domain" description="GST N-terminal" evidence="2">
    <location>
        <begin position="1"/>
        <end position="80"/>
    </location>
</feature>
<evidence type="ECO:0000256" key="1">
    <source>
        <dbReference type="ARBA" id="ARBA00010007"/>
    </source>
</evidence>
<proteinExistence type="inferred from homology"/>
<dbReference type="PANTHER" id="PTHR42673:SF4">
    <property type="entry name" value="MALEYLACETOACETATE ISOMERASE"/>
    <property type="match status" value="1"/>
</dbReference>
<dbReference type="CDD" id="cd03042">
    <property type="entry name" value="GST_N_Zeta"/>
    <property type="match status" value="1"/>
</dbReference>
<accession>A0A395LNM8</accession>
<evidence type="ECO:0000259" key="2">
    <source>
        <dbReference type="PROSITE" id="PS50404"/>
    </source>
</evidence>
<dbReference type="InterPro" id="IPR004045">
    <property type="entry name" value="Glutathione_S-Trfase_N"/>
</dbReference>
<dbReference type="EC" id="5.2.1.2" evidence="4"/>
<dbReference type="PROSITE" id="PS50405">
    <property type="entry name" value="GST_CTER"/>
    <property type="match status" value="1"/>
</dbReference>
<dbReference type="SFLD" id="SFLDS00019">
    <property type="entry name" value="Glutathione_Transferase_(cytos"/>
    <property type="match status" value="1"/>
</dbReference>
<reference evidence="4 5" key="1">
    <citation type="submission" date="2018-07" db="EMBL/GenBank/DDBJ databases">
        <title>Erythrobacter nanhaiensis sp. nov., a novel member of the genus Erythrobacter isolated from the South China Sea.</title>
        <authorList>
            <person name="Chen X."/>
            <person name="Liu J."/>
        </authorList>
    </citation>
    <scope>NUCLEOTIDE SEQUENCE [LARGE SCALE GENOMIC DNA]</scope>
    <source>
        <strain evidence="4 5">S-5</strain>
    </source>
</reference>
<dbReference type="Pfam" id="PF02798">
    <property type="entry name" value="GST_N"/>
    <property type="match status" value="1"/>
</dbReference>
<comment type="caution">
    <text evidence="4">The sequence shown here is derived from an EMBL/GenBank/DDBJ whole genome shotgun (WGS) entry which is preliminary data.</text>
</comment>
<dbReference type="InterPro" id="IPR036249">
    <property type="entry name" value="Thioredoxin-like_sf"/>
</dbReference>
<dbReference type="InterPro" id="IPR040079">
    <property type="entry name" value="Glutathione_S-Trfase"/>
</dbReference>
<dbReference type="GO" id="GO:0006749">
    <property type="term" value="P:glutathione metabolic process"/>
    <property type="evidence" value="ECO:0007669"/>
    <property type="project" value="TreeGrafter"/>
</dbReference>
<gene>
    <name evidence="4" type="primary">maiA</name>
    <name evidence="4" type="ORF">DL238_05460</name>
</gene>
<protein>
    <submittedName>
        <fullName evidence="4">Maleylacetoacetate isomerase</fullName>
        <ecNumber evidence="4">5.2.1.2</ecNumber>
    </submittedName>
</protein>
<keyword evidence="4" id="KW-0413">Isomerase</keyword>
<dbReference type="InterPro" id="IPR005955">
    <property type="entry name" value="GST_Zeta"/>
</dbReference>
<dbReference type="InterPro" id="IPR034333">
    <property type="entry name" value="GST_Zeta_N"/>
</dbReference>
<name>A0A395LNM8_9SPHN</name>
<comment type="similarity">
    <text evidence="1">Belongs to the GST superfamily. Zeta family.</text>
</comment>
<dbReference type="NCBIfam" id="TIGR01262">
    <property type="entry name" value="maiA"/>
    <property type="match status" value="1"/>
</dbReference>
<dbReference type="AlphaFoldDB" id="A0A395LNM8"/>
<keyword evidence="5" id="KW-1185">Reference proteome</keyword>